<comment type="caution">
    <text evidence="2">The sequence shown here is derived from an EMBL/GenBank/DDBJ whole genome shotgun (WGS) entry which is preliminary data.</text>
</comment>
<sequence>MQNKRFCRTLLLFKENGFQKLQNSSVLLLGVGGVGSFALDCLYRTGVGKICIVDYDVFDETNQNRQIGSFEGVGRKKVEVLAQKYPGILSLDSKITQEFIDNFDFNVYDIVIDAIDDIDAKIALALKIANTPKKESAKEKMPHLLVSTGSAKKLDPSQIQFAPIWKSYGDKFARKFREGLKKQGFKGDFMVAFSPEEPKCKELGSFCGVTASFGLRLASEAIALILKKECK</sequence>
<evidence type="ECO:0000313" key="3">
    <source>
        <dbReference type="Proteomes" id="UP000700059"/>
    </source>
</evidence>
<keyword evidence="2" id="KW-0808">Transferase</keyword>
<reference evidence="2 3" key="1">
    <citation type="submission" date="2021-08" db="EMBL/GenBank/DDBJ databases">
        <title>Helicobacter spp. isolated from feces of Anatolian Ground Squirrel (Spermophilus xanthoprymnus) in Turkey.</title>
        <authorList>
            <person name="Aydin F."/>
            <person name="Abay S."/>
            <person name="Kayman T."/>
            <person name="Karakaya E."/>
            <person name="Saticioglu I.B."/>
        </authorList>
    </citation>
    <scope>NUCLEOTIDE SEQUENCE [LARGE SCALE GENOMIC DNA]</scope>
    <source>
        <strain evidence="2 3">Faydin-H70</strain>
    </source>
</reference>
<proteinExistence type="predicted"/>
<protein>
    <submittedName>
        <fullName evidence="2">ThiF family adenylyltransferase</fullName>
    </submittedName>
</protein>
<organism evidence="2 3">
    <name type="scientific">Helicobacter turcicus</name>
    <dbReference type="NCBI Taxonomy" id="2867412"/>
    <lineage>
        <taxon>Bacteria</taxon>
        <taxon>Pseudomonadati</taxon>
        <taxon>Campylobacterota</taxon>
        <taxon>Epsilonproteobacteria</taxon>
        <taxon>Campylobacterales</taxon>
        <taxon>Helicobacteraceae</taxon>
        <taxon>Helicobacter</taxon>
    </lineage>
</organism>
<dbReference type="Gene3D" id="3.40.50.720">
    <property type="entry name" value="NAD(P)-binding Rossmann-like Domain"/>
    <property type="match status" value="1"/>
</dbReference>
<accession>A0ABS7JPR0</accession>
<dbReference type="GO" id="GO:0016779">
    <property type="term" value="F:nucleotidyltransferase activity"/>
    <property type="evidence" value="ECO:0007669"/>
    <property type="project" value="UniProtKB-KW"/>
</dbReference>
<dbReference type="PANTHER" id="PTHR43267">
    <property type="entry name" value="TRNA THREONYLCARBAMOYLADENOSINE DEHYDRATASE"/>
    <property type="match status" value="1"/>
</dbReference>
<feature type="domain" description="THIF-type NAD/FAD binding fold" evidence="1">
    <location>
        <begin position="8"/>
        <end position="228"/>
    </location>
</feature>
<name>A0ABS7JPR0_9HELI</name>
<dbReference type="RefSeq" id="WP_221532565.1">
    <property type="nucleotide sequence ID" value="NZ_JAIGYP010000011.1"/>
</dbReference>
<dbReference type="InterPro" id="IPR000594">
    <property type="entry name" value="ThiF_NAD_FAD-bd"/>
</dbReference>
<dbReference type="EMBL" id="JAIGYQ010000011">
    <property type="protein sequence ID" value="MBX7491348.1"/>
    <property type="molecule type" value="Genomic_DNA"/>
</dbReference>
<dbReference type="InterPro" id="IPR045886">
    <property type="entry name" value="ThiF/MoeB/HesA"/>
</dbReference>
<keyword evidence="2" id="KW-0548">Nucleotidyltransferase</keyword>
<keyword evidence="3" id="KW-1185">Reference proteome</keyword>
<dbReference type="SUPFAM" id="SSF69572">
    <property type="entry name" value="Activating enzymes of the ubiquitin-like proteins"/>
    <property type="match status" value="1"/>
</dbReference>
<gene>
    <name evidence="2" type="ORF">K4G57_07730</name>
</gene>
<evidence type="ECO:0000313" key="2">
    <source>
        <dbReference type="EMBL" id="MBX7491348.1"/>
    </source>
</evidence>
<dbReference type="InterPro" id="IPR035985">
    <property type="entry name" value="Ubiquitin-activating_enz"/>
</dbReference>
<evidence type="ECO:0000259" key="1">
    <source>
        <dbReference type="Pfam" id="PF00899"/>
    </source>
</evidence>
<dbReference type="PANTHER" id="PTHR43267:SF1">
    <property type="entry name" value="TRNA THREONYLCARBAMOYLADENOSINE DEHYDRATASE"/>
    <property type="match status" value="1"/>
</dbReference>
<dbReference type="Proteomes" id="UP000700059">
    <property type="component" value="Unassembled WGS sequence"/>
</dbReference>
<dbReference type="Pfam" id="PF00899">
    <property type="entry name" value="ThiF"/>
    <property type="match status" value="1"/>
</dbReference>